<protein>
    <recommendedName>
        <fullName evidence="3">DNA alkylation repair protein</fullName>
    </recommendedName>
</protein>
<organism evidence="1 2">
    <name type="scientific">Erysipelothrix larvae</name>
    <dbReference type="NCBI Taxonomy" id="1514105"/>
    <lineage>
        <taxon>Bacteria</taxon>
        <taxon>Bacillati</taxon>
        <taxon>Bacillota</taxon>
        <taxon>Erysipelotrichia</taxon>
        <taxon>Erysipelotrichales</taxon>
        <taxon>Erysipelotrichaceae</taxon>
        <taxon>Erysipelothrix</taxon>
    </lineage>
</organism>
<proteinExistence type="predicted"/>
<evidence type="ECO:0008006" key="3">
    <source>
        <dbReference type="Google" id="ProtNLM"/>
    </source>
</evidence>
<dbReference type="InterPro" id="IPR016024">
    <property type="entry name" value="ARM-type_fold"/>
</dbReference>
<dbReference type="Pfam" id="PF08713">
    <property type="entry name" value="DNA_alkylation"/>
    <property type="match status" value="1"/>
</dbReference>
<gene>
    <name evidence="1" type="ORF">AOC36_10155</name>
</gene>
<dbReference type="InterPro" id="IPR014825">
    <property type="entry name" value="DNA_alkylation"/>
</dbReference>
<sequence>MHNDWAMGVIAYDFAYRMRKYYEIDDFNRFESWLNQYVSGWGDCDDFCTHAFGSLLNQYPILFDKVCLWTTHDAFWVRRAAAVIMIPMIRKGHVNFIQPFKISDALMHDTEPLVLKGYGWMLKVLSTKHEDAVFEYLVKHQDTMPRVSYRYAMEKMSPERKARLIAL</sequence>
<dbReference type="Proteomes" id="UP000063781">
    <property type="component" value="Chromosome"/>
</dbReference>
<dbReference type="AlphaFoldDB" id="A0A109UHS2"/>
<keyword evidence="2" id="KW-1185">Reference proteome</keyword>
<dbReference type="SUPFAM" id="SSF48371">
    <property type="entry name" value="ARM repeat"/>
    <property type="match status" value="1"/>
</dbReference>
<dbReference type="EMBL" id="CP013213">
    <property type="protein sequence ID" value="AMC94667.1"/>
    <property type="molecule type" value="Genomic_DNA"/>
</dbReference>
<dbReference type="KEGG" id="erl:AOC36_10155"/>
<dbReference type="Gene3D" id="1.25.10.90">
    <property type="match status" value="1"/>
</dbReference>
<dbReference type="PANTHER" id="PTHR34070:SF1">
    <property type="entry name" value="DNA ALKYLATION REPAIR PROTEIN"/>
    <property type="match status" value="1"/>
</dbReference>
<dbReference type="CDD" id="cd06561">
    <property type="entry name" value="AlkD_like"/>
    <property type="match status" value="1"/>
</dbReference>
<accession>A0A109UHS2</accession>
<dbReference type="PANTHER" id="PTHR34070">
    <property type="entry name" value="ARMADILLO-TYPE FOLD"/>
    <property type="match status" value="1"/>
</dbReference>
<name>A0A109UHS2_9FIRM</name>
<evidence type="ECO:0000313" key="1">
    <source>
        <dbReference type="EMBL" id="AMC94667.1"/>
    </source>
</evidence>
<dbReference type="STRING" id="1514105.AOC36_10155"/>
<reference evidence="1 2" key="1">
    <citation type="submission" date="2015-10" db="EMBL/GenBank/DDBJ databases">
        <title>Erysipelothrix larvae sp. LV19 isolated from the larval gut of the rhinoceros beetle, Trypoxylus dichotomus.</title>
        <authorList>
            <person name="Lim S."/>
            <person name="Kim B.-C."/>
        </authorList>
    </citation>
    <scope>NUCLEOTIDE SEQUENCE [LARGE SCALE GENOMIC DNA]</scope>
    <source>
        <strain evidence="1 2">LV19</strain>
    </source>
</reference>
<evidence type="ECO:0000313" key="2">
    <source>
        <dbReference type="Proteomes" id="UP000063781"/>
    </source>
</evidence>